<dbReference type="GO" id="GO:0016757">
    <property type="term" value="F:glycosyltransferase activity"/>
    <property type="evidence" value="ECO:0007669"/>
    <property type="project" value="UniProtKB-KW"/>
</dbReference>
<dbReference type="PANTHER" id="PTHR43179">
    <property type="entry name" value="RHAMNOSYLTRANSFERASE WBBL"/>
    <property type="match status" value="1"/>
</dbReference>
<proteinExistence type="predicted"/>
<dbReference type="Gene3D" id="3.90.550.10">
    <property type="entry name" value="Spore Coat Polysaccharide Biosynthesis Protein SpsA, Chain A"/>
    <property type="match status" value="2"/>
</dbReference>
<name>A0A7X2N159_9FIRM</name>
<dbReference type="RefSeq" id="WP_154459011.1">
    <property type="nucleotide sequence ID" value="NZ_VUMM01000001.1"/>
</dbReference>
<evidence type="ECO:0000259" key="1">
    <source>
        <dbReference type="Pfam" id="PF00535"/>
    </source>
</evidence>
<feature type="domain" description="Glycosyltransferase 2-like" evidence="1">
    <location>
        <begin position="543"/>
        <end position="719"/>
    </location>
</feature>
<dbReference type="Pfam" id="PF00535">
    <property type="entry name" value="Glycos_transf_2"/>
    <property type="match status" value="2"/>
</dbReference>
<dbReference type="CDD" id="cd04184">
    <property type="entry name" value="GT2_RfbC_Mx_like"/>
    <property type="match status" value="1"/>
</dbReference>
<feature type="domain" description="Glycosyltransferase 2-like" evidence="1">
    <location>
        <begin position="286"/>
        <end position="442"/>
    </location>
</feature>
<dbReference type="CDD" id="cd04186">
    <property type="entry name" value="GT_2_like_c"/>
    <property type="match status" value="1"/>
</dbReference>
<keyword evidence="2" id="KW-0808">Transferase</keyword>
<comment type="caution">
    <text evidence="2">The sequence shown here is derived from an EMBL/GenBank/DDBJ whole genome shotgun (WGS) entry which is preliminary data.</text>
</comment>
<reference evidence="2 3" key="1">
    <citation type="submission" date="2019-08" db="EMBL/GenBank/DDBJ databases">
        <title>In-depth cultivation of the pig gut microbiome towards novel bacterial diversity and tailored functional studies.</title>
        <authorList>
            <person name="Wylensek D."/>
            <person name="Hitch T.C.A."/>
            <person name="Clavel T."/>
        </authorList>
    </citation>
    <scope>NUCLEOTIDE SEQUENCE [LARGE SCALE GENOMIC DNA]</scope>
    <source>
        <strain evidence="2 3">LKV-178-WT-2G</strain>
    </source>
</reference>
<evidence type="ECO:0000313" key="2">
    <source>
        <dbReference type="EMBL" id="MSS00536.1"/>
    </source>
</evidence>
<organism evidence="2 3">
    <name type="scientific">Floccifex porci</name>
    <dbReference type="NCBI Taxonomy" id="2606629"/>
    <lineage>
        <taxon>Bacteria</taxon>
        <taxon>Bacillati</taxon>
        <taxon>Bacillota</taxon>
        <taxon>Erysipelotrichia</taxon>
        <taxon>Erysipelotrichales</taxon>
        <taxon>Erysipelotrichaceae</taxon>
        <taxon>Floccifex</taxon>
    </lineage>
</organism>
<protein>
    <submittedName>
        <fullName evidence="2">Glycosyltransferase family 2 protein</fullName>
    </submittedName>
</protein>
<dbReference type="PANTHER" id="PTHR43179:SF7">
    <property type="entry name" value="RHAMNOSYLTRANSFERASE WBBL"/>
    <property type="match status" value="1"/>
</dbReference>
<gene>
    <name evidence="2" type="ORF">FYJ50_00140</name>
</gene>
<dbReference type="EMBL" id="VUMM01000001">
    <property type="protein sequence ID" value="MSS00536.1"/>
    <property type="molecule type" value="Genomic_DNA"/>
</dbReference>
<sequence>MRKYIDYIKYKYTENEKYFCINGWCLDKDNKIEYKVEINGKEISTDVVPFNRNDVLKKFEIQNEKCLPGFAIRVDLEEELNHFKLTGYSSEESVVILDYNRKKLSQIKDQDEFDYEIEAFDIKDKKFTVIGWAKSNCKKEVEYKIVDSKGNEVPIELFRVVCQKQVLYKMLSENQINSGFVIHFKGDVNDKYKLIIKGKEEKIIDLNSVNNIFRRIIQNSHKITPTLIKQSFSYVRKNGIKQFIKRLKFNVPDQIIYHDWFMKHQVTKEQLEIQKQKHFDYQPLISIIVATYNTKEEHFKEMVNSVLNQSYSNWELCIADGSTDNQVQDVYLKEYSNDTRILYKKLNENLGISGNMNAALEMTKGDYVGLFDHDDLLTPDALFEVVNALQNKKYGFIYTDEDKILDQTKKYDNPNFKPDINIDYLRNVNYICHFLVVNKELINKTGNFNSDFDGAQDYDFVLRLYENCDEDNIYHIPKILYHWRMHAQSTAENPESKLYAFEAGKRAIQSHLDRIGLKGTVSMGKSLGLYRIKYEVKGNPMISVIIPSYEHVKDLDRCIQSILNKITYKNYEIIVIENNSKKKETFDYYHKIEQKYKNIHIVYWKDKFNYSAINNFGVKFAKGEYFLLLNNDTEVINGDCFDEMLSYCQREDVGAVGTLLFYPDNTIQHAGVIIGKGGIAGHAFIGSQKDDLGYFGRIVCTQELSAVTAACMMVKKEVYEQVNGFNEELEVAFNDVDFCMKIRKAGYHIVYNPNAKLYHFESKSRGLENTAEKVNRFNNEIKTFEKNWPEILEKGDPYYNINLSLKDNDYIVEE</sequence>
<accession>A0A7X2N159</accession>
<dbReference type="Proteomes" id="UP000470082">
    <property type="component" value="Unassembled WGS sequence"/>
</dbReference>
<dbReference type="InterPro" id="IPR029044">
    <property type="entry name" value="Nucleotide-diphossugar_trans"/>
</dbReference>
<dbReference type="AlphaFoldDB" id="A0A7X2N159"/>
<dbReference type="SUPFAM" id="SSF53448">
    <property type="entry name" value="Nucleotide-diphospho-sugar transferases"/>
    <property type="match status" value="2"/>
</dbReference>
<dbReference type="InterPro" id="IPR001173">
    <property type="entry name" value="Glyco_trans_2-like"/>
</dbReference>
<evidence type="ECO:0000313" key="3">
    <source>
        <dbReference type="Proteomes" id="UP000470082"/>
    </source>
</evidence>
<keyword evidence="3" id="KW-1185">Reference proteome</keyword>